<dbReference type="SUPFAM" id="SSF46955">
    <property type="entry name" value="Putative DNA-binding domain"/>
    <property type="match status" value="1"/>
</dbReference>
<dbReference type="Gene3D" id="1.10.1660.10">
    <property type="match status" value="1"/>
</dbReference>
<dbReference type="PANTHER" id="PTHR30204:SF82">
    <property type="entry name" value="TRANSCRIPTIONAL REGULATOR, MERR FAMILY"/>
    <property type="match status" value="1"/>
</dbReference>
<dbReference type="CDD" id="cd01109">
    <property type="entry name" value="HTH_YyaN"/>
    <property type="match status" value="1"/>
</dbReference>
<dbReference type="GO" id="GO:0003677">
    <property type="term" value="F:DNA binding"/>
    <property type="evidence" value="ECO:0007669"/>
    <property type="project" value="InterPro"/>
</dbReference>
<evidence type="ECO:0000313" key="1">
    <source>
        <dbReference type="EMBL" id="URZ10584.1"/>
    </source>
</evidence>
<name>A0A1S8KWT6_9CLOT</name>
<protein>
    <submittedName>
        <fullName evidence="1">HTH-type transcriptional regulator</fullName>
    </submittedName>
</protein>
<keyword evidence="2" id="KW-1185">Reference proteome</keyword>
<dbReference type="InterPro" id="IPR009061">
    <property type="entry name" value="DNA-bd_dom_put_sf"/>
</dbReference>
<dbReference type="STRING" id="84029.CROST_46810"/>
<reference evidence="1 2" key="1">
    <citation type="submission" date="2022-04" db="EMBL/GenBank/DDBJ databases">
        <title>Genome sequence of C. roseum typestrain.</title>
        <authorList>
            <person name="Poehlein A."/>
            <person name="Schoch T."/>
            <person name="Duerre P."/>
            <person name="Daniel R."/>
        </authorList>
    </citation>
    <scope>NUCLEOTIDE SEQUENCE [LARGE SCALE GENOMIC DNA]</scope>
    <source>
        <strain evidence="1 2">DSM 7320</strain>
    </source>
</reference>
<dbReference type="PROSITE" id="PS00552">
    <property type="entry name" value="HTH_MERR_1"/>
    <property type="match status" value="1"/>
</dbReference>
<dbReference type="RefSeq" id="WP_077836191.1">
    <property type="nucleotide sequence ID" value="NZ_CP096983.1"/>
</dbReference>
<dbReference type="GO" id="GO:0003700">
    <property type="term" value="F:DNA-binding transcription factor activity"/>
    <property type="evidence" value="ECO:0007669"/>
    <property type="project" value="InterPro"/>
</dbReference>
<accession>A0A1S8KWT6</accession>
<dbReference type="PANTHER" id="PTHR30204">
    <property type="entry name" value="REDOX-CYCLING DRUG-SENSING TRANSCRIPTIONAL ACTIVATOR SOXR"/>
    <property type="match status" value="1"/>
</dbReference>
<dbReference type="PROSITE" id="PS50937">
    <property type="entry name" value="HTH_MERR_2"/>
    <property type="match status" value="1"/>
</dbReference>
<gene>
    <name evidence="1" type="ORF">CROST_012940</name>
</gene>
<dbReference type="SMART" id="SM00422">
    <property type="entry name" value="HTH_MERR"/>
    <property type="match status" value="1"/>
</dbReference>
<dbReference type="Pfam" id="PF13411">
    <property type="entry name" value="MerR_1"/>
    <property type="match status" value="1"/>
</dbReference>
<dbReference type="InterPro" id="IPR000551">
    <property type="entry name" value="MerR-type_HTH_dom"/>
</dbReference>
<dbReference type="AlphaFoldDB" id="A0A1S8KWT6"/>
<dbReference type="KEGG" id="crw:CROST_012940"/>
<proteinExistence type="predicted"/>
<evidence type="ECO:0000313" key="2">
    <source>
        <dbReference type="Proteomes" id="UP000190951"/>
    </source>
</evidence>
<dbReference type="InterPro" id="IPR047057">
    <property type="entry name" value="MerR_fam"/>
</dbReference>
<organism evidence="1 2">
    <name type="scientific">Clostridium felsineum</name>
    <dbReference type="NCBI Taxonomy" id="36839"/>
    <lineage>
        <taxon>Bacteria</taxon>
        <taxon>Bacillati</taxon>
        <taxon>Bacillota</taxon>
        <taxon>Clostridia</taxon>
        <taxon>Eubacteriales</taxon>
        <taxon>Clostridiaceae</taxon>
        <taxon>Clostridium</taxon>
    </lineage>
</organism>
<sequence length="141" mass="16340">MSYSIGEVAQKLNLSTSTLRYYDKEGLLPFVKRNSSGIRTFSDEDLKSLHIIECLKNTNMPIKDIKTFIDWCSKGDSTLEERYNMFIERRKIVEDQMANLKHTLETIDYKCWYYKTALDAGTEKIHKSIPSKDTIKNNASA</sequence>
<dbReference type="PRINTS" id="PR00040">
    <property type="entry name" value="HTHMERR"/>
</dbReference>
<dbReference type="Proteomes" id="UP000190951">
    <property type="component" value="Chromosome"/>
</dbReference>
<dbReference type="EMBL" id="CP096983">
    <property type="protein sequence ID" value="URZ10584.1"/>
    <property type="molecule type" value="Genomic_DNA"/>
</dbReference>